<dbReference type="Pfam" id="PF00001">
    <property type="entry name" value="7tm_1"/>
    <property type="match status" value="1"/>
</dbReference>
<keyword evidence="5 11" id="KW-1133">Transmembrane helix</keyword>
<accession>A0ABP1QW08</accession>
<proteinExistence type="inferred from homology"/>
<feature type="transmembrane region" description="Helical" evidence="11">
    <location>
        <begin position="229"/>
        <end position="252"/>
    </location>
</feature>
<keyword evidence="4 10" id="KW-0812">Transmembrane</keyword>
<feature type="transmembrane region" description="Helical" evidence="11">
    <location>
        <begin position="145"/>
        <end position="166"/>
    </location>
</feature>
<gene>
    <name evidence="13" type="ORF">ODALV1_LOCUS15380</name>
</gene>
<dbReference type="PANTHER" id="PTHR24248:SF66">
    <property type="entry name" value="OCTOPAMINE RECEPTOR BETA-3R"/>
    <property type="match status" value="1"/>
</dbReference>
<dbReference type="InterPro" id="IPR017452">
    <property type="entry name" value="GPCR_Rhodpsn_7TM"/>
</dbReference>
<evidence type="ECO:0000313" key="13">
    <source>
        <dbReference type="EMBL" id="CAL8111836.1"/>
    </source>
</evidence>
<dbReference type="PROSITE" id="PS00237">
    <property type="entry name" value="G_PROTEIN_RECEP_F1_1"/>
    <property type="match status" value="1"/>
</dbReference>
<evidence type="ECO:0000256" key="6">
    <source>
        <dbReference type="ARBA" id="ARBA00023040"/>
    </source>
</evidence>
<keyword evidence="6 10" id="KW-0297">G-protein coupled receptor</keyword>
<feature type="transmembrane region" description="Helical" evidence="11">
    <location>
        <begin position="360"/>
        <end position="378"/>
    </location>
</feature>
<dbReference type="InterPro" id="IPR000276">
    <property type="entry name" value="GPCR_Rhodpsn"/>
</dbReference>
<feature type="transmembrane region" description="Helical" evidence="11">
    <location>
        <begin position="102"/>
        <end position="125"/>
    </location>
</feature>
<keyword evidence="8 10" id="KW-0675">Receptor</keyword>
<evidence type="ECO:0000256" key="11">
    <source>
        <dbReference type="SAM" id="Phobius"/>
    </source>
</evidence>
<evidence type="ECO:0000259" key="12">
    <source>
        <dbReference type="PROSITE" id="PS50262"/>
    </source>
</evidence>
<comment type="caution">
    <text evidence="13">The sequence shown here is derived from an EMBL/GenBank/DDBJ whole genome shotgun (WGS) entry which is preliminary data.</text>
</comment>
<evidence type="ECO:0000313" key="14">
    <source>
        <dbReference type="Proteomes" id="UP001642540"/>
    </source>
</evidence>
<comment type="similarity">
    <text evidence="2 10">Belongs to the G-protein coupled receptor 1 family.</text>
</comment>
<evidence type="ECO:0000256" key="8">
    <source>
        <dbReference type="ARBA" id="ARBA00023170"/>
    </source>
</evidence>
<feature type="transmembrane region" description="Helical" evidence="11">
    <location>
        <begin position="69"/>
        <end position="90"/>
    </location>
</feature>
<evidence type="ECO:0000256" key="10">
    <source>
        <dbReference type="RuleBase" id="RU000688"/>
    </source>
</evidence>
<dbReference type="Gene3D" id="1.20.1070.10">
    <property type="entry name" value="Rhodopsin 7-helix transmembrane proteins"/>
    <property type="match status" value="1"/>
</dbReference>
<evidence type="ECO:0000256" key="1">
    <source>
        <dbReference type="ARBA" id="ARBA00004651"/>
    </source>
</evidence>
<dbReference type="PROSITE" id="PS50262">
    <property type="entry name" value="G_PROTEIN_RECEP_F1_2"/>
    <property type="match status" value="1"/>
</dbReference>
<evidence type="ECO:0000256" key="2">
    <source>
        <dbReference type="ARBA" id="ARBA00010663"/>
    </source>
</evidence>
<keyword evidence="3" id="KW-1003">Cell membrane</keyword>
<dbReference type="SMART" id="SM01381">
    <property type="entry name" value="7TM_GPCR_Srsx"/>
    <property type="match status" value="1"/>
</dbReference>
<dbReference type="PANTHER" id="PTHR24248">
    <property type="entry name" value="ADRENERGIC RECEPTOR-RELATED G-PROTEIN COUPLED RECEPTOR"/>
    <property type="match status" value="1"/>
</dbReference>
<feature type="transmembrane region" description="Helical" evidence="11">
    <location>
        <begin position="187"/>
        <end position="209"/>
    </location>
</feature>
<dbReference type="CDD" id="cd15066">
    <property type="entry name" value="7tmA_DmOct-betaAR-like"/>
    <property type="match status" value="1"/>
</dbReference>
<evidence type="ECO:0000256" key="9">
    <source>
        <dbReference type="ARBA" id="ARBA00023224"/>
    </source>
</evidence>
<protein>
    <recommendedName>
        <fullName evidence="12">G-protein coupled receptors family 1 profile domain-containing protein</fullName>
    </recommendedName>
</protein>
<feature type="transmembrane region" description="Helical" evidence="11">
    <location>
        <begin position="321"/>
        <end position="340"/>
    </location>
</feature>
<dbReference type="EMBL" id="CAXLJM020000046">
    <property type="protein sequence ID" value="CAL8111836.1"/>
    <property type="molecule type" value="Genomic_DNA"/>
</dbReference>
<keyword evidence="14" id="KW-1185">Reference proteome</keyword>
<evidence type="ECO:0000256" key="7">
    <source>
        <dbReference type="ARBA" id="ARBA00023136"/>
    </source>
</evidence>
<evidence type="ECO:0000256" key="4">
    <source>
        <dbReference type="ARBA" id="ARBA00022692"/>
    </source>
</evidence>
<dbReference type="Proteomes" id="UP001642540">
    <property type="component" value="Unassembled WGS sequence"/>
</dbReference>
<dbReference type="SUPFAM" id="SSF81321">
    <property type="entry name" value="Family A G protein-coupled receptor-like"/>
    <property type="match status" value="1"/>
</dbReference>
<keyword evidence="9 10" id="KW-0807">Transducer</keyword>
<feature type="domain" description="G-protein coupled receptors family 1 profile" evidence="12">
    <location>
        <begin position="82"/>
        <end position="375"/>
    </location>
</feature>
<sequence length="406" mass="46425">MNNDTFVTLAESLFPTSENDFLYDNESTTPASIPTRITTEVGLSTIGTGPRGREPHSPPLEVALLTLKGLIFISIIVAAVIGNMLVIVSVMRHRKLRILTNYFYVSLAMADMLVALCAMTFNAALSLNGGIWRWGWYLCDVWNSLDVYFCTASILHLCCISVDRYYAICRPLEYPLKMTHRTVRFMIGSIWILPSFLSFTPIFLGIYTTQAYLEQRRENPELCDFVPNTVYAVVSSSISFWIPAIVMIVMYSKIFREALRQKRALSSTSACLVLQHVNSTSRSANHRRSYRAEITQNGSTSTVCDNKSQQRWKHEHKAARTLGIIMGTFVACWVPFFTWYMVSALCGDSCQNPEWLVQTMFWIGYFNSTLNPIIYAYFNRDFRDAFKETIQCVFLFPKKDNMQSYV</sequence>
<comment type="subcellular location">
    <subcellularLocation>
        <location evidence="1">Cell membrane</location>
        <topology evidence="1">Multi-pass membrane protein</topology>
    </subcellularLocation>
</comment>
<name>A0ABP1QW08_9HEXA</name>
<dbReference type="PRINTS" id="PR00237">
    <property type="entry name" value="GPCRRHODOPSN"/>
</dbReference>
<evidence type="ECO:0000256" key="5">
    <source>
        <dbReference type="ARBA" id="ARBA00022989"/>
    </source>
</evidence>
<keyword evidence="7 11" id="KW-0472">Membrane</keyword>
<organism evidence="13 14">
    <name type="scientific">Orchesella dallaii</name>
    <dbReference type="NCBI Taxonomy" id="48710"/>
    <lineage>
        <taxon>Eukaryota</taxon>
        <taxon>Metazoa</taxon>
        <taxon>Ecdysozoa</taxon>
        <taxon>Arthropoda</taxon>
        <taxon>Hexapoda</taxon>
        <taxon>Collembola</taxon>
        <taxon>Entomobryomorpha</taxon>
        <taxon>Entomobryoidea</taxon>
        <taxon>Orchesellidae</taxon>
        <taxon>Orchesellinae</taxon>
        <taxon>Orchesella</taxon>
    </lineage>
</organism>
<evidence type="ECO:0000256" key="3">
    <source>
        <dbReference type="ARBA" id="ARBA00022475"/>
    </source>
</evidence>
<reference evidence="13 14" key="1">
    <citation type="submission" date="2024-08" db="EMBL/GenBank/DDBJ databases">
        <authorList>
            <person name="Cucini C."/>
            <person name="Frati F."/>
        </authorList>
    </citation>
    <scope>NUCLEOTIDE SEQUENCE [LARGE SCALE GENOMIC DNA]</scope>
</reference>